<dbReference type="AlphaFoldDB" id="A0A0C2XVY4"/>
<keyword evidence="3" id="KW-0862">Zinc</keyword>
<keyword evidence="2 4" id="KW-0863">Zinc-finger</keyword>
<dbReference type="Gene3D" id="6.10.140.2220">
    <property type="match status" value="1"/>
</dbReference>
<dbReference type="PROSITE" id="PS51257">
    <property type="entry name" value="PROKAR_LIPOPROTEIN"/>
    <property type="match status" value="1"/>
</dbReference>
<evidence type="ECO:0000256" key="4">
    <source>
        <dbReference type="PROSITE-ProRule" id="PRU00134"/>
    </source>
</evidence>
<reference evidence="6 7" key="1">
    <citation type="submission" date="2014-04" db="EMBL/GenBank/DDBJ databases">
        <authorList>
            <consortium name="DOE Joint Genome Institute"/>
            <person name="Kuo A."/>
            <person name="Gay G."/>
            <person name="Dore J."/>
            <person name="Kohler A."/>
            <person name="Nagy L.G."/>
            <person name="Floudas D."/>
            <person name="Copeland A."/>
            <person name="Barry K.W."/>
            <person name="Cichocki N."/>
            <person name="Veneault-Fourrey C."/>
            <person name="LaButti K."/>
            <person name="Lindquist E.A."/>
            <person name="Lipzen A."/>
            <person name="Lundell T."/>
            <person name="Morin E."/>
            <person name="Murat C."/>
            <person name="Sun H."/>
            <person name="Tunlid A."/>
            <person name="Henrissat B."/>
            <person name="Grigoriev I.V."/>
            <person name="Hibbett D.S."/>
            <person name="Martin F."/>
            <person name="Nordberg H.P."/>
            <person name="Cantor M.N."/>
            <person name="Hua S.X."/>
        </authorList>
    </citation>
    <scope>NUCLEOTIDE SEQUENCE [LARGE SCALE GENOMIC DNA]</scope>
    <source>
        <strain evidence="7">h7</strain>
    </source>
</reference>
<accession>A0A0C2XVY4</accession>
<dbReference type="Pfam" id="PF01753">
    <property type="entry name" value="zf-MYND"/>
    <property type="match status" value="1"/>
</dbReference>
<organism evidence="6 7">
    <name type="scientific">Hebeloma cylindrosporum</name>
    <dbReference type="NCBI Taxonomy" id="76867"/>
    <lineage>
        <taxon>Eukaryota</taxon>
        <taxon>Fungi</taxon>
        <taxon>Dikarya</taxon>
        <taxon>Basidiomycota</taxon>
        <taxon>Agaricomycotina</taxon>
        <taxon>Agaricomycetes</taxon>
        <taxon>Agaricomycetidae</taxon>
        <taxon>Agaricales</taxon>
        <taxon>Agaricineae</taxon>
        <taxon>Hymenogastraceae</taxon>
        <taxon>Hebeloma</taxon>
    </lineage>
</organism>
<evidence type="ECO:0000259" key="5">
    <source>
        <dbReference type="PROSITE" id="PS50865"/>
    </source>
</evidence>
<dbReference type="SUPFAM" id="SSF144232">
    <property type="entry name" value="HIT/MYND zinc finger-like"/>
    <property type="match status" value="1"/>
</dbReference>
<evidence type="ECO:0000256" key="1">
    <source>
        <dbReference type="ARBA" id="ARBA00022723"/>
    </source>
</evidence>
<dbReference type="PROSITE" id="PS50865">
    <property type="entry name" value="ZF_MYND_2"/>
    <property type="match status" value="1"/>
</dbReference>
<dbReference type="EMBL" id="KN831779">
    <property type="protein sequence ID" value="KIM41813.1"/>
    <property type="molecule type" value="Genomic_DNA"/>
</dbReference>
<dbReference type="HOGENOM" id="CLU_1434595_0_0_1"/>
<name>A0A0C2XVY4_HEBCY</name>
<keyword evidence="1" id="KW-0479">Metal-binding</keyword>
<proteinExistence type="predicted"/>
<dbReference type="InterPro" id="IPR002893">
    <property type="entry name" value="Znf_MYND"/>
</dbReference>
<evidence type="ECO:0000256" key="2">
    <source>
        <dbReference type="ARBA" id="ARBA00022771"/>
    </source>
</evidence>
<evidence type="ECO:0000256" key="3">
    <source>
        <dbReference type="ARBA" id="ARBA00022833"/>
    </source>
</evidence>
<evidence type="ECO:0000313" key="7">
    <source>
        <dbReference type="Proteomes" id="UP000053424"/>
    </source>
</evidence>
<evidence type="ECO:0000313" key="6">
    <source>
        <dbReference type="EMBL" id="KIM41813.1"/>
    </source>
</evidence>
<dbReference type="GO" id="GO:0008270">
    <property type="term" value="F:zinc ion binding"/>
    <property type="evidence" value="ECO:0007669"/>
    <property type="project" value="UniProtKB-KW"/>
</dbReference>
<dbReference type="OrthoDB" id="341421at2759"/>
<protein>
    <recommendedName>
        <fullName evidence="5">MYND-type domain-containing protein</fullName>
    </recommendedName>
</protein>
<feature type="domain" description="MYND-type" evidence="5">
    <location>
        <begin position="100"/>
        <end position="145"/>
    </location>
</feature>
<gene>
    <name evidence="6" type="ORF">M413DRAFT_138485</name>
</gene>
<sequence>MKGGGTYPDGLVAISASLACQILLRKLLGNPEEFDSSRAIILAEISAKYGLFSHTCLNLIILLSKKYGSELTLLDGTDLMKEYKKYRDETGVQRLKSRRCANCDKPSEKRSLLKECAGSCLPENKPVYCSKQCQKADWPKHRKWCKFETAEGDEGHDFLQEYMEYTDVEEVPEEIANILKKKKKKQRAR</sequence>
<dbReference type="Proteomes" id="UP000053424">
    <property type="component" value="Unassembled WGS sequence"/>
</dbReference>
<keyword evidence="7" id="KW-1185">Reference proteome</keyword>
<reference evidence="7" key="2">
    <citation type="submission" date="2015-01" db="EMBL/GenBank/DDBJ databases">
        <title>Evolutionary Origins and Diversification of the Mycorrhizal Mutualists.</title>
        <authorList>
            <consortium name="DOE Joint Genome Institute"/>
            <consortium name="Mycorrhizal Genomics Consortium"/>
            <person name="Kohler A."/>
            <person name="Kuo A."/>
            <person name="Nagy L.G."/>
            <person name="Floudas D."/>
            <person name="Copeland A."/>
            <person name="Barry K.W."/>
            <person name="Cichocki N."/>
            <person name="Veneault-Fourrey C."/>
            <person name="LaButti K."/>
            <person name="Lindquist E.A."/>
            <person name="Lipzen A."/>
            <person name="Lundell T."/>
            <person name="Morin E."/>
            <person name="Murat C."/>
            <person name="Riley R."/>
            <person name="Ohm R."/>
            <person name="Sun H."/>
            <person name="Tunlid A."/>
            <person name="Henrissat B."/>
            <person name="Grigoriev I.V."/>
            <person name="Hibbett D.S."/>
            <person name="Martin F."/>
        </authorList>
    </citation>
    <scope>NUCLEOTIDE SEQUENCE [LARGE SCALE GENOMIC DNA]</scope>
    <source>
        <strain evidence="7">h7</strain>
    </source>
</reference>